<dbReference type="RefSeq" id="WP_058452930.1">
    <property type="nucleotide sequence ID" value="NZ_CAAAIB010000005.1"/>
</dbReference>
<dbReference type="SUPFAM" id="SSF54001">
    <property type="entry name" value="Cysteine proteinases"/>
    <property type="match status" value="1"/>
</dbReference>
<sequence>MSLNEYQKTELEREYDSLAQYVEARVAWSELRQHIVAFCEQEGIELYQLKALPKEIAKVVIRQFIEILPGPSSSTVSDGQVAAELEKRLIWKEAFKKLCTETMLVNDSYDDLRHYLSSNLSDWKQIKEAVIVFCLKEGIELYNIRTLPYWQAQYLLRKLVDLIAVPLDKDLLGEEQYTIKLQERRIWKQEFLACRKEADEQMLEEHRNADLSVGHQFQRTGKVSRQTLLTLKDMKDLLGVEGFNADDTLKSDPFPLAEIDPLDAEPIQTLINQVEKDVFLPIVHDGHWFYLKREKGEWVIHDSQPYADGSHSFSTGHSLTPRQGTIYGQCFDFLEKMHKQNDFGTLRYFTTGTQSNDYECGTYVVNAWRQLANRDYVAQNHDQILFELLDKQVPSWREIKKSREARENEHRSSSSRMEPWNEALLSHGKEPIQDYPFPVTKLKGYDLSAAHGHRLESKDSLSKVEQPGIGLGGITPLLFGETEQIDRRGLGQVTQAHAAIGQTYTHSGSQRVQSGAANERVVPTGRRSEIDTSNGRGNLATTAFKTRSFTVPTEREKEFKRRIAVLEETLEELLDKAAEFEEIKKEKIREYRVFVNEHAIADEISEPNETLQRMHEEIKKYRLAEEAAKTIHGRISEALDTYKENPSYQAYIVFQGVADKAIKENLPILATPRNKDKMIGYNILGLIAGLVIFYFAYAAIDYFSDPKRRGCSIWATRSEKIVRGVEDALDALDPVQIQVF</sequence>
<keyword evidence="5" id="KW-1185">Reference proteome</keyword>
<evidence type="ECO:0008006" key="6">
    <source>
        <dbReference type="Google" id="ProtNLM"/>
    </source>
</evidence>
<evidence type="ECO:0000313" key="4">
    <source>
        <dbReference type="EMBL" id="KTD25210.1"/>
    </source>
</evidence>
<keyword evidence="3" id="KW-0472">Membrane</keyword>
<gene>
    <name evidence="4" type="ORF">Lmac_2188</name>
</gene>
<organism evidence="4 5">
    <name type="scientific">Legionella maceachernii</name>
    <dbReference type="NCBI Taxonomy" id="466"/>
    <lineage>
        <taxon>Bacteria</taxon>
        <taxon>Pseudomonadati</taxon>
        <taxon>Pseudomonadota</taxon>
        <taxon>Gammaproteobacteria</taxon>
        <taxon>Legionellales</taxon>
        <taxon>Legionellaceae</taxon>
        <taxon>Legionella</taxon>
    </lineage>
</organism>
<reference evidence="4 5" key="1">
    <citation type="submission" date="2015-11" db="EMBL/GenBank/DDBJ databases">
        <title>Genomic analysis of 38 Legionella species identifies large and diverse effector repertoires.</title>
        <authorList>
            <person name="Burstein D."/>
            <person name="Amaro F."/>
            <person name="Zusman T."/>
            <person name="Lifshitz Z."/>
            <person name="Cohen O."/>
            <person name="Gilbert J.A."/>
            <person name="Pupko T."/>
            <person name="Shuman H.A."/>
            <person name="Segal G."/>
        </authorList>
    </citation>
    <scope>NUCLEOTIDE SEQUENCE [LARGE SCALE GENOMIC DNA]</scope>
    <source>
        <strain evidence="4 5">PX-1-G2-E2</strain>
    </source>
</reference>
<evidence type="ECO:0000256" key="3">
    <source>
        <dbReference type="SAM" id="Phobius"/>
    </source>
</evidence>
<accession>A0A0W0VYT4</accession>
<dbReference type="Proteomes" id="UP000054908">
    <property type="component" value="Unassembled WGS sequence"/>
</dbReference>
<dbReference type="OrthoDB" id="5634557at2"/>
<feature type="compositionally biased region" description="Polar residues" evidence="2">
    <location>
        <begin position="504"/>
        <end position="516"/>
    </location>
</feature>
<feature type="transmembrane region" description="Helical" evidence="3">
    <location>
        <begin position="679"/>
        <end position="700"/>
    </location>
</feature>
<dbReference type="InterPro" id="IPR038765">
    <property type="entry name" value="Papain-like_cys_pep_sf"/>
</dbReference>
<feature type="coiled-coil region" evidence="1">
    <location>
        <begin position="556"/>
        <end position="590"/>
    </location>
</feature>
<keyword evidence="3" id="KW-0812">Transmembrane</keyword>
<keyword evidence="3" id="KW-1133">Transmembrane helix</keyword>
<keyword evidence="1" id="KW-0175">Coiled coil</keyword>
<dbReference type="PATRIC" id="fig|466.6.peg.2324"/>
<dbReference type="AlphaFoldDB" id="A0A0W0VYT4"/>
<evidence type="ECO:0000256" key="2">
    <source>
        <dbReference type="SAM" id="MobiDB-lite"/>
    </source>
</evidence>
<evidence type="ECO:0000313" key="5">
    <source>
        <dbReference type="Proteomes" id="UP000054908"/>
    </source>
</evidence>
<protein>
    <recommendedName>
        <fullName evidence="6">Ubiquitin-like protease family profile domain-containing protein</fullName>
    </recommendedName>
</protein>
<name>A0A0W0VYT4_9GAMM</name>
<feature type="region of interest" description="Disordered" evidence="2">
    <location>
        <begin position="504"/>
        <end position="538"/>
    </location>
</feature>
<proteinExistence type="predicted"/>
<evidence type="ECO:0000256" key="1">
    <source>
        <dbReference type="SAM" id="Coils"/>
    </source>
</evidence>
<dbReference type="EMBL" id="LNYL01000045">
    <property type="protein sequence ID" value="KTD25210.1"/>
    <property type="molecule type" value="Genomic_DNA"/>
</dbReference>
<comment type="caution">
    <text evidence="4">The sequence shown here is derived from an EMBL/GenBank/DDBJ whole genome shotgun (WGS) entry which is preliminary data.</text>
</comment>